<keyword evidence="2" id="KW-1185">Reference proteome</keyword>
<accession>A0ABM1A9Y7</accession>
<feature type="non-terminal residue" evidence="3">
    <location>
        <position position="422"/>
    </location>
</feature>
<name>A0ABM1A9Y7_APLCA</name>
<gene>
    <name evidence="3" type="primary">LOC101855374</name>
</gene>
<dbReference type="GeneID" id="101855374"/>
<evidence type="ECO:0000313" key="2">
    <source>
        <dbReference type="Proteomes" id="UP000694888"/>
    </source>
</evidence>
<feature type="chain" id="PRO_5046098056" evidence="1">
    <location>
        <begin position="21"/>
        <end position="422"/>
    </location>
</feature>
<dbReference type="Proteomes" id="UP000694888">
    <property type="component" value="Unplaced"/>
</dbReference>
<reference evidence="3" key="1">
    <citation type="submission" date="2025-08" db="UniProtKB">
        <authorList>
            <consortium name="RefSeq"/>
        </authorList>
    </citation>
    <scope>IDENTIFICATION</scope>
</reference>
<proteinExistence type="predicted"/>
<evidence type="ECO:0000313" key="3">
    <source>
        <dbReference type="RefSeq" id="XP_012943661.1"/>
    </source>
</evidence>
<dbReference type="RefSeq" id="XP_012943661.1">
    <property type="nucleotide sequence ID" value="XM_013088207.2"/>
</dbReference>
<sequence>MAVSWPSLVATMAVLTIAHAATQFGKPNQNTGFTRPPVTQAVYVNTIPEFIEARKFPEISCIRTFDMSGRRDQLLDTPLKRANFLSGLRGDKLTVFGQITGNPECDVSIYTPEHMHRALDYLVHEMDATERDIFFTAPLTLPTMNPGDIARAIQKWTPLIQLLKNRDFLIESNNVIPIDMFGVMCDNLLVNRSTLLETLLLNDRLPDCSSLLITERHVDNNTGVFPDVGRGKAFYAKLRQTTPDWDLYMLRFCPEALTPGDIDRIQSQNFFDPQQLDVISGERELFWRLPGKVKDRILDKLTQSYGPFLSWSPDLIEKMSHYVFMTAPGDILNLAPIQTFFEIEVPSDEELEETPEVKSFFRSVAWQAADYLNDPANLATFMSLNITVKSNVFCLLAKFAQVPSVIQLSFDMMDRLAGIQHC</sequence>
<feature type="signal peptide" evidence="1">
    <location>
        <begin position="1"/>
        <end position="20"/>
    </location>
</feature>
<protein>
    <submittedName>
        <fullName evidence="3">Uncharacterized protein LOC101855374</fullName>
    </submittedName>
</protein>
<evidence type="ECO:0000256" key="1">
    <source>
        <dbReference type="SAM" id="SignalP"/>
    </source>
</evidence>
<organism evidence="2 3">
    <name type="scientific">Aplysia californica</name>
    <name type="common">California sea hare</name>
    <dbReference type="NCBI Taxonomy" id="6500"/>
    <lineage>
        <taxon>Eukaryota</taxon>
        <taxon>Metazoa</taxon>
        <taxon>Spiralia</taxon>
        <taxon>Lophotrochozoa</taxon>
        <taxon>Mollusca</taxon>
        <taxon>Gastropoda</taxon>
        <taxon>Heterobranchia</taxon>
        <taxon>Euthyneura</taxon>
        <taxon>Tectipleura</taxon>
        <taxon>Aplysiida</taxon>
        <taxon>Aplysioidea</taxon>
        <taxon>Aplysiidae</taxon>
        <taxon>Aplysia</taxon>
    </lineage>
</organism>
<keyword evidence="1" id="KW-0732">Signal</keyword>